<organism evidence="2 3">
    <name type="scientific">Cotesia glomerata</name>
    <name type="common">Lepidopteran parasitic wasp</name>
    <name type="synonym">Apanteles glomeratus</name>
    <dbReference type="NCBI Taxonomy" id="32391"/>
    <lineage>
        <taxon>Eukaryota</taxon>
        <taxon>Metazoa</taxon>
        <taxon>Ecdysozoa</taxon>
        <taxon>Arthropoda</taxon>
        <taxon>Hexapoda</taxon>
        <taxon>Insecta</taxon>
        <taxon>Pterygota</taxon>
        <taxon>Neoptera</taxon>
        <taxon>Endopterygota</taxon>
        <taxon>Hymenoptera</taxon>
        <taxon>Apocrita</taxon>
        <taxon>Ichneumonoidea</taxon>
        <taxon>Braconidae</taxon>
        <taxon>Microgastrinae</taxon>
        <taxon>Cotesia</taxon>
    </lineage>
</organism>
<comment type="caution">
    <text evidence="2">The sequence shown here is derived from an EMBL/GenBank/DDBJ whole genome shotgun (WGS) entry which is preliminary data.</text>
</comment>
<accession>A0AAV7HXS9</accession>
<dbReference type="Proteomes" id="UP000826195">
    <property type="component" value="Unassembled WGS sequence"/>
</dbReference>
<name>A0AAV7HXS9_COTGL</name>
<evidence type="ECO:0000313" key="3">
    <source>
        <dbReference type="Proteomes" id="UP000826195"/>
    </source>
</evidence>
<sequence length="264" mass="30666">MVANGVGSPSLLQSIERLQQRRPDLSLPLYSPRPRPRPRPRVLALVTRLYYLLQSTWFFHQLARKNYSSLGVSLVEILDTVIIIFWYCPEDTSWTFLSHADLARLVIKFLSFLEHCFSRAGPVVSHNREIHGSEVLISTWFSRHGIRAAFPWHKPLSAATTHINCKDPYTFQEGAIFADRSQDSRNFFWWSLQKGADREPEEEEEEAEPMACHGHGVRSYSSRIPENQERVSLETATRWYSSNIYIWNFTRAEASALLYCEEQE</sequence>
<feature type="compositionally biased region" description="Acidic residues" evidence="1">
    <location>
        <begin position="199"/>
        <end position="208"/>
    </location>
</feature>
<dbReference type="AlphaFoldDB" id="A0AAV7HXS9"/>
<reference evidence="2 3" key="1">
    <citation type="journal article" date="2021" name="J. Hered.">
        <title>A chromosome-level genome assembly of the parasitoid wasp, Cotesia glomerata (Hymenoptera: Braconidae).</title>
        <authorList>
            <person name="Pinto B.J."/>
            <person name="Weis J.J."/>
            <person name="Gamble T."/>
            <person name="Ode P.J."/>
            <person name="Paul R."/>
            <person name="Zaspel J.M."/>
        </authorList>
    </citation>
    <scope>NUCLEOTIDE SEQUENCE [LARGE SCALE GENOMIC DNA]</scope>
    <source>
        <strain evidence="2">CgM1</strain>
    </source>
</reference>
<gene>
    <name evidence="2" type="ORF">KQX54_004711</name>
</gene>
<dbReference type="EMBL" id="JAHXZJ010002609">
    <property type="protein sequence ID" value="KAH0539422.1"/>
    <property type="molecule type" value="Genomic_DNA"/>
</dbReference>
<feature type="region of interest" description="Disordered" evidence="1">
    <location>
        <begin position="199"/>
        <end position="218"/>
    </location>
</feature>
<keyword evidence="3" id="KW-1185">Reference proteome</keyword>
<proteinExistence type="predicted"/>
<evidence type="ECO:0000256" key="1">
    <source>
        <dbReference type="SAM" id="MobiDB-lite"/>
    </source>
</evidence>
<evidence type="ECO:0000313" key="2">
    <source>
        <dbReference type="EMBL" id="KAH0539422.1"/>
    </source>
</evidence>
<protein>
    <submittedName>
        <fullName evidence="2">Uncharacterized protein</fullName>
    </submittedName>
</protein>